<dbReference type="Proteomes" id="UP000288607">
    <property type="component" value="Unassembled WGS sequence"/>
</dbReference>
<dbReference type="InterPro" id="IPR013321">
    <property type="entry name" value="Arc_rbn_hlx_hlx"/>
</dbReference>
<evidence type="ECO:0000313" key="2">
    <source>
        <dbReference type="Proteomes" id="UP000288607"/>
    </source>
</evidence>
<gene>
    <name evidence="1" type="ORF">D2E23_0909</name>
</gene>
<reference evidence="1 2" key="1">
    <citation type="submission" date="2018-09" db="EMBL/GenBank/DDBJ databases">
        <title>Characterization of the phylogenetic diversity of five novel species belonging to the genus Bifidobacterium.</title>
        <authorList>
            <person name="Lugli G.A."/>
            <person name="Duranti S."/>
            <person name="Milani C."/>
        </authorList>
    </citation>
    <scope>NUCLEOTIDE SEQUENCE [LARGE SCALE GENOMIC DNA]</scope>
    <source>
        <strain evidence="1 2">2028B</strain>
    </source>
</reference>
<dbReference type="AlphaFoldDB" id="A0A430FFN0"/>
<dbReference type="InterPro" id="IPR007337">
    <property type="entry name" value="RelB/DinJ"/>
</dbReference>
<comment type="caution">
    <text evidence="1">The sequence shown here is derived from an EMBL/GenBank/DDBJ whole genome shotgun (WGS) entry which is preliminary data.</text>
</comment>
<organism evidence="1 2">
    <name type="scientific">Bifidobacterium callimiconis</name>
    <dbReference type="NCBI Taxonomy" id="2306973"/>
    <lineage>
        <taxon>Bacteria</taxon>
        <taxon>Bacillati</taxon>
        <taxon>Actinomycetota</taxon>
        <taxon>Actinomycetes</taxon>
        <taxon>Bifidobacteriales</taxon>
        <taxon>Bifidobacteriaceae</taxon>
        <taxon>Bifidobacterium</taxon>
    </lineage>
</organism>
<proteinExistence type="predicted"/>
<dbReference type="EMBL" id="QXGJ01000003">
    <property type="protein sequence ID" value="RSX51646.1"/>
    <property type="molecule type" value="Genomic_DNA"/>
</dbReference>
<sequence length="124" mass="13865">MTTVQMNVRIDAQLKATVDDVLRRNGASASDMIRSVWSYIADRQQLPLLETTAEEEARQRQRLRKLALIDESAGYAQKELAQVGAIDASDDPFGDLLDDESPSDIGDAMYGQRLDEYLAMERGE</sequence>
<dbReference type="Gene3D" id="1.10.1220.10">
    <property type="entry name" value="Met repressor-like"/>
    <property type="match status" value="1"/>
</dbReference>
<protein>
    <submittedName>
        <fullName evidence="1">Damage-inducible protein J</fullName>
    </submittedName>
</protein>
<dbReference type="GO" id="GO:0006355">
    <property type="term" value="P:regulation of DNA-templated transcription"/>
    <property type="evidence" value="ECO:0007669"/>
    <property type="project" value="InterPro"/>
</dbReference>
<dbReference type="Pfam" id="PF04221">
    <property type="entry name" value="RelB"/>
    <property type="match status" value="1"/>
</dbReference>
<keyword evidence="2" id="KW-1185">Reference proteome</keyword>
<name>A0A430FFN0_9BIFI</name>
<dbReference type="RefSeq" id="WP_126029803.1">
    <property type="nucleotide sequence ID" value="NZ_JAFEJY010000001.1"/>
</dbReference>
<evidence type="ECO:0000313" key="1">
    <source>
        <dbReference type="EMBL" id="RSX51646.1"/>
    </source>
</evidence>
<dbReference type="OrthoDB" id="3174770at2"/>
<accession>A0A430FFN0</accession>